<dbReference type="Proteomes" id="UP000185924">
    <property type="component" value="Unassembled WGS sequence"/>
</dbReference>
<dbReference type="GO" id="GO:0019632">
    <property type="term" value="P:shikimate metabolic process"/>
    <property type="evidence" value="ECO:0007669"/>
    <property type="project" value="TreeGrafter"/>
</dbReference>
<dbReference type="AlphaFoldDB" id="A0A1N6TYE0"/>
<dbReference type="GO" id="GO:0050661">
    <property type="term" value="F:NADP binding"/>
    <property type="evidence" value="ECO:0007669"/>
    <property type="project" value="TreeGrafter"/>
</dbReference>
<gene>
    <name evidence="5" type="ORF">SAMN05421545_0577</name>
</gene>
<evidence type="ECO:0000256" key="2">
    <source>
        <dbReference type="ARBA" id="ARBA00023002"/>
    </source>
</evidence>
<dbReference type="InterPro" id="IPR046346">
    <property type="entry name" value="Aminoacid_DH-like_N_sf"/>
</dbReference>
<evidence type="ECO:0000313" key="6">
    <source>
        <dbReference type="Proteomes" id="UP000185924"/>
    </source>
</evidence>
<dbReference type="CDD" id="cd01065">
    <property type="entry name" value="NAD_bind_Shikimate_DH"/>
    <property type="match status" value="1"/>
</dbReference>
<keyword evidence="6" id="KW-1185">Reference proteome</keyword>
<dbReference type="RefSeq" id="WP_076420930.1">
    <property type="nucleotide sequence ID" value="NZ_FTNM01000001.1"/>
</dbReference>
<keyword evidence="3" id="KW-0057">Aromatic amino acid biosynthesis</keyword>
<keyword evidence="3" id="KW-0028">Amino-acid biosynthesis</keyword>
<dbReference type="GO" id="GO:0005829">
    <property type="term" value="C:cytosol"/>
    <property type="evidence" value="ECO:0007669"/>
    <property type="project" value="TreeGrafter"/>
</dbReference>
<organism evidence="5 6">
    <name type="scientific">Pontibacter lucknowensis</name>
    <dbReference type="NCBI Taxonomy" id="1077936"/>
    <lineage>
        <taxon>Bacteria</taxon>
        <taxon>Pseudomonadati</taxon>
        <taxon>Bacteroidota</taxon>
        <taxon>Cytophagia</taxon>
        <taxon>Cytophagales</taxon>
        <taxon>Hymenobacteraceae</taxon>
        <taxon>Pontibacter</taxon>
    </lineage>
</organism>
<sequence>MRRFGLIGKKLGHSFSKRYFTSKFEQEGIADAAYELYELPDITAFPDLLAGESALVGLNVTVPYKEAVIPYLHELDESAARIGAVNTIKIEGGRTKGFNTDFIGFRDTLRQFYPAGEGANALVLGTGGAAKAVWAALDALAIPYTSVSRNPTEKQLHYDAVTPEVLKAYTLIINTTPLGMAPDISSAPAIPYEALMPGHYLYDLVYNPEETRFLQNGRLAGAHTINGLPMLYAQADAAWKIWANEKSE</sequence>
<dbReference type="GO" id="GO:0009073">
    <property type="term" value="P:aromatic amino acid family biosynthetic process"/>
    <property type="evidence" value="ECO:0007669"/>
    <property type="project" value="UniProtKB-KW"/>
</dbReference>
<dbReference type="GO" id="GO:0009423">
    <property type="term" value="P:chorismate biosynthetic process"/>
    <property type="evidence" value="ECO:0007669"/>
    <property type="project" value="TreeGrafter"/>
</dbReference>
<evidence type="ECO:0000256" key="1">
    <source>
        <dbReference type="ARBA" id="ARBA00004871"/>
    </source>
</evidence>
<dbReference type="GO" id="GO:0004764">
    <property type="term" value="F:shikimate 3-dehydrogenase (NADP+) activity"/>
    <property type="evidence" value="ECO:0007669"/>
    <property type="project" value="InterPro"/>
</dbReference>
<dbReference type="Gene3D" id="3.40.50.720">
    <property type="entry name" value="NAD(P)-binding Rossmann-like Domain"/>
    <property type="match status" value="1"/>
</dbReference>
<dbReference type="Pfam" id="PF08501">
    <property type="entry name" value="Shikimate_dh_N"/>
    <property type="match status" value="1"/>
</dbReference>
<feature type="domain" description="Shikimate dehydrogenase substrate binding N-terminal" evidence="4">
    <location>
        <begin position="6"/>
        <end position="88"/>
    </location>
</feature>
<dbReference type="EMBL" id="FTNM01000001">
    <property type="protein sequence ID" value="SIQ58400.1"/>
    <property type="molecule type" value="Genomic_DNA"/>
</dbReference>
<protein>
    <submittedName>
        <fullName evidence="5">Shikimate dehydrogenase</fullName>
    </submittedName>
</protein>
<accession>A0A1N6TYE0</accession>
<dbReference type="InterPro" id="IPR022893">
    <property type="entry name" value="Shikimate_DH_fam"/>
</dbReference>
<dbReference type="STRING" id="1077936.SAMN05421545_0577"/>
<dbReference type="SUPFAM" id="SSF51735">
    <property type="entry name" value="NAD(P)-binding Rossmann-fold domains"/>
    <property type="match status" value="1"/>
</dbReference>
<dbReference type="OrthoDB" id="9792692at2"/>
<proteinExistence type="predicted"/>
<evidence type="ECO:0000259" key="4">
    <source>
        <dbReference type="Pfam" id="PF08501"/>
    </source>
</evidence>
<keyword evidence="2" id="KW-0560">Oxidoreductase</keyword>
<dbReference type="InterPro" id="IPR013708">
    <property type="entry name" value="Shikimate_DH-bd_N"/>
</dbReference>
<dbReference type="InterPro" id="IPR036291">
    <property type="entry name" value="NAD(P)-bd_dom_sf"/>
</dbReference>
<dbReference type="SUPFAM" id="SSF53223">
    <property type="entry name" value="Aminoacid dehydrogenase-like, N-terminal domain"/>
    <property type="match status" value="1"/>
</dbReference>
<dbReference type="PANTHER" id="PTHR21089:SF1">
    <property type="entry name" value="BIFUNCTIONAL 3-DEHYDROQUINATE DEHYDRATASE_SHIKIMATE DEHYDROGENASE, CHLOROPLASTIC"/>
    <property type="match status" value="1"/>
</dbReference>
<comment type="pathway">
    <text evidence="1">Metabolic intermediate biosynthesis; chorismate biosynthesis; chorismate from D-erythrose 4-phosphate and phosphoenolpyruvate: step 4/7.</text>
</comment>
<dbReference type="PANTHER" id="PTHR21089">
    <property type="entry name" value="SHIKIMATE DEHYDROGENASE"/>
    <property type="match status" value="1"/>
</dbReference>
<evidence type="ECO:0000256" key="3">
    <source>
        <dbReference type="ARBA" id="ARBA00023141"/>
    </source>
</evidence>
<reference evidence="6" key="1">
    <citation type="submission" date="2017-01" db="EMBL/GenBank/DDBJ databases">
        <authorList>
            <person name="Varghese N."/>
            <person name="Submissions S."/>
        </authorList>
    </citation>
    <scope>NUCLEOTIDE SEQUENCE [LARGE SCALE GENOMIC DNA]</scope>
    <source>
        <strain evidence="6">DM9</strain>
    </source>
</reference>
<dbReference type="Gene3D" id="3.40.50.10860">
    <property type="entry name" value="Leucine Dehydrogenase, chain A, domain 1"/>
    <property type="match status" value="1"/>
</dbReference>
<evidence type="ECO:0000313" key="5">
    <source>
        <dbReference type="EMBL" id="SIQ58400.1"/>
    </source>
</evidence>
<name>A0A1N6TYE0_9BACT</name>